<dbReference type="Pfam" id="PF05729">
    <property type="entry name" value="NACHT"/>
    <property type="match status" value="1"/>
</dbReference>
<feature type="transmembrane region" description="Helical" evidence="2">
    <location>
        <begin position="829"/>
        <end position="854"/>
    </location>
</feature>
<dbReference type="InterPro" id="IPR007111">
    <property type="entry name" value="NACHT_NTPase"/>
</dbReference>
<dbReference type="InterPro" id="IPR027417">
    <property type="entry name" value="P-loop_NTPase"/>
</dbReference>
<feature type="transmembrane region" description="Helical" evidence="2">
    <location>
        <begin position="797"/>
        <end position="817"/>
    </location>
</feature>
<protein>
    <submittedName>
        <fullName evidence="4">NACHT domain-containing protein</fullName>
    </submittedName>
</protein>
<dbReference type="AlphaFoldDB" id="A0A1G8I826"/>
<organism evidence="4 5">
    <name type="scientific">Nonomuraea jiangxiensis</name>
    <dbReference type="NCBI Taxonomy" id="633440"/>
    <lineage>
        <taxon>Bacteria</taxon>
        <taxon>Bacillati</taxon>
        <taxon>Actinomycetota</taxon>
        <taxon>Actinomycetes</taxon>
        <taxon>Streptosporangiales</taxon>
        <taxon>Streptosporangiaceae</taxon>
        <taxon>Nonomuraea</taxon>
    </lineage>
</organism>
<dbReference type="PROSITE" id="PS00675">
    <property type="entry name" value="SIGMA54_INTERACT_1"/>
    <property type="match status" value="1"/>
</dbReference>
<gene>
    <name evidence="4" type="ORF">SAMN05421869_104401</name>
</gene>
<dbReference type="OrthoDB" id="419058at2"/>
<reference evidence="4 5" key="1">
    <citation type="submission" date="2016-10" db="EMBL/GenBank/DDBJ databases">
        <authorList>
            <person name="de Groot N.N."/>
        </authorList>
    </citation>
    <scope>NUCLEOTIDE SEQUENCE [LARGE SCALE GENOMIC DNA]</scope>
    <source>
        <strain evidence="4 5">CGMCC 4.6533</strain>
    </source>
</reference>
<dbReference type="Proteomes" id="UP000199202">
    <property type="component" value="Unassembled WGS sequence"/>
</dbReference>
<evidence type="ECO:0000313" key="4">
    <source>
        <dbReference type="EMBL" id="SDI14891.1"/>
    </source>
</evidence>
<feature type="compositionally biased region" description="Low complexity" evidence="1">
    <location>
        <begin position="118"/>
        <end position="152"/>
    </location>
</feature>
<sequence>MIEEPPVPPDPTAAGSAAEFVRSLVLLRQWAGEPSLSRLRALGGQTVASDGARVDALPKSTTSYVLRQADRLPRWDFVRAFVTACLHYCDYPAELIPGELERWRAARTALAGSPARPPETATPTPAVPDAAVPGTPEDATPGAPGAGSPARAAEAESAERPGPDPVVELLARRVVLEEDRARKGLLGGYHLASVSFGPHDATAPDTAAGTAAGRAAETAAGRAAETAAGRAAETAADLAADLAADSVADDLRGIGRFFGGLEPRRLLVVGESGAGKTVLAIELVLQLLEPLLAARGQPDHGLPVPVRLNAARWTLGRPFEPWLAEQLTQDYGLAAKDALRLVRDRRVLPVVDGLDELDPEPSTGPPRRAIGLLAELNRYSDLSGRRPGAVVVTCRAARDAELREAGVALDNAARIRLHNLTTGQIDTYLHARWPDGHPWQAQRDAIHAALSGPAGEAVHAALATPWRLLLTVTAVESGADPAELLDADPAADPGEGARRIARRLLEAYVPAATDLTPRAANGTPYQPGQVRSWLVHLAEHLRWQAARGAEEDRPPPGLTGIDIVPHLLWPIGGRYRVRALHCLCCVILAIIAMLAFWTGSAVDGPAELRAGLSPEQLLTLAIMVSWVVIATGLSLSPWPAAAGGRVNVPRRRRVTGGLLGALVGAPVGVLGGLTGLALTGGKVFGPAFAVGAGGTGGLVLGAVIGLTAAGGRGAGRMSVAEAVRAEPVTLLGFGLCGALTGLPPLRLAHAGPVPLVVGVAGAFVLAFALGVVFKVATGGWSKDAELAHPREALHRNPVIGVAFGLTGGVAAFLVFVMNQDVVESLVCALIGGVTFGLAFGAIAWARAMIGLAVAAMRGLLPLRLWTFLDWACEARLLRVSGATYQFRHRELQDFLTPREGGGGT</sequence>
<evidence type="ECO:0000259" key="3">
    <source>
        <dbReference type="PROSITE" id="PS50837"/>
    </source>
</evidence>
<feature type="transmembrane region" description="Helical" evidence="2">
    <location>
        <begin position="753"/>
        <end position="776"/>
    </location>
</feature>
<dbReference type="STRING" id="633440.SAMN05421869_104401"/>
<keyword evidence="2" id="KW-1133">Transmembrane helix</keyword>
<feature type="region of interest" description="Disordered" evidence="1">
    <location>
        <begin position="110"/>
        <end position="164"/>
    </location>
</feature>
<feature type="transmembrane region" description="Helical" evidence="2">
    <location>
        <begin position="684"/>
        <end position="707"/>
    </location>
</feature>
<dbReference type="RefSeq" id="WP_143043667.1">
    <property type="nucleotide sequence ID" value="NZ_FNDJ01000004.1"/>
</dbReference>
<feature type="transmembrane region" description="Helical" evidence="2">
    <location>
        <begin position="617"/>
        <end position="635"/>
    </location>
</feature>
<dbReference type="Gene3D" id="3.40.50.300">
    <property type="entry name" value="P-loop containing nucleotide triphosphate hydrolases"/>
    <property type="match status" value="1"/>
</dbReference>
<keyword evidence="2" id="KW-0812">Transmembrane</keyword>
<name>A0A1G8I826_9ACTN</name>
<feature type="domain" description="NACHT" evidence="3">
    <location>
        <begin position="264"/>
        <end position="395"/>
    </location>
</feature>
<dbReference type="InterPro" id="IPR025662">
    <property type="entry name" value="Sigma_54_int_dom_ATP-bd_1"/>
</dbReference>
<keyword evidence="2" id="KW-0472">Membrane</keyword>
<evidence type="ECO:0000256" key="1">
    <source>
        <dbReference type="SAM" id="MobiDB-lite"/>
    </source>
</evidence>
<dbReference type="PROSITE" id="PS50837">
    <property type="entry name" value="NACHT"/>
    <property type="match status" value="1"/>
</dbReference>
<dbReference type="EMBL" id="FNDJ01000004">
    <property type="protein sequence ID" value="SDI14891.1"/>
    <property type="molecule type" value="Genomic_DNA"/>
</dbReference>
<evidence type="ECO:0000313" key="5">
    <source>
        <dbReference type="Proteomes" id="UP000199202"/>
    </source>
</evidence>
<feature type="transmembrane region" description="Helical" evidence="2">
    <location>
        <begin position="656"/>
        <end position="678"/>
    </location>
</feature>
<proteinExistence type="predicted"/>
<feature type="compositionally biased region" description="Basic and acidic residues" evidence="1">
    <location>
        <begin position="153"/>
        <end position="162"/>
    </location>
</feature>
<accession>A0A1G8I826</accession>
<evidence type="ECO:0000256" key="2">
    <source>
        <dbReference type="SAM" id="Phobius"/>
    </source>
</evidence>
<feature type="transmembrane region" description="Helical" evidence="2">
    <location>
        <begin position="579"/>
        <end position="597"/>
    </location>
</feature>
<keyword evidence="5" id="KW-1185">Reference proteome</keyword>
<feature type="transmembrane region" description="Helical" evidence="2">
    <location>
        <begin position="728"/>
        <end position="747"/>
    </location>
</feature>